<dbReference type="PANTHER" id="PTHR39583:SF2">
    <property type="entry name" value="TYPE II SECRETION SYSTEM PROTEIN J"/>
    <property type="match status" value="1"/>
</dbReference>
<keyword evidence="3" id="KW-0488">Methylation</keyword>
<dbReference type="PROSITE" id="PS00409">
    <property type="entry name" value="PROKAR_NTER_METHYL"/>
    <property type="match status" value="1"/>
</dbReference>
<dbReference type="GO" id="GO:0015628">
    <property type="term" value="P:protein secretion by the type II secretion system"/>
    <property type="evidence" value="ECO:0007669"/>
    <property type="project" value="TreeGrafter"/>
</dbReference>
<comment type="caution">
    <text evidence="9">The sequence shown here is derived from an EMBL/GenBank/DDBJ whole genome shotgun (WGS) entry which is preliminary data.</text>
</comment>
<dbReference type="InterPro" id="IPR012902">
    <property type="entry name" value="N_methyl_site"/>
</dbReference>
<evidence type="ECO:0000313" key="10">
    <source>
        <dbReference type="Proteomes" id="UP000266327"/>
    </source>
</evidence>
<dbReference type="PANTHER" id="PTHR39583">
    <property type="entry name" value="TYPE II SECRETION SYSTEM PROTEIN J-RELATED"/>
    <property type="match status" value="1"/>
</dbReference>
<dbReference type="OrthoDB" id="9029037at2"/>
<dbReference type="RefSeq" id="WP_119786901.1">
    <property type="nucleotide sequence ID" value="NZ_QYUQ01000002.1"/>
</dbReference>
<dbReference type="Proteomes" id="UP000266327">
    <property type="component" value="Unassembled WGS sequence"/>
</dbReference>
<keyword evidence="10" id="KW-1185">Reference proteome</keyword>
<accession>A0A3A3G4J5</accession>
<dbReference type="Pfam" id="PF07963">
    <property type="entry name" value="N_methyl"/>
    <property type="match status" value="1"/>
</dbReference>
<organism evidence="9 10">
    <name type="scientific">Noviherbaspirillum sedimenti</name>
    <dbReference type="NCBI Taxonomy" id="2320865"/>
    <lineage>
        <taxon>Bacteria</taxon>
        <taxon>Pseudomonadati</taxon>
        <taxon>Pseudomonadota</taxon>
        <taxon>Betaproteobacteria</taxon>
        <taxon>Burkholderiales</taxon>
        <taxon>Oxalobacteraceae</taxon>
        <taxon>Noviherbaspirillum</taxon>
    </lineage>
</organism>
<evidence type="ECO:0000313" key="9">
    <source>
        <dbReference type="EMBL" id="RJG03407.1"/>
    </source>
</evidence>
<sequence>MPAPRHSPAFASALYRRRGFTLVELLVAITILAIVAVLGWRGLDSIVRARVALNADLEQTRGLQLAFAQMQRDCSQIVDLETIPDRLPIMVEPGRIVLVRQVFAEDQPTRIQLVAYNLTDGVLSRRESQSTRDLNALDALWLSVTSDTGGAAGVALQRNVASMTVRTWLNDGAGWRIPGVDVVSSSSSSSATTLAVPTGIEVAIQLNDRPGALTKTFLLGPV</sequence>
<keyword evidence="2" id="KW-1003">Cell membrane</keyword>
<evidence type="ECO:0000256" key="3">
    <source>
        <dbReference type="ARBA" id="ARBA00022481"/>
    </source>
</evidence>
<evidence type="ECO:0000256" key="2">
    <source>
        <dbReference type="ARBA" id="ARBA00022475"/>
    </source>
</evidence>
<evidence type="ECO:0000256" key="5">
    <source>
        <dbReference type="ARBA" id="ARBA00022692"/>
    </source>
</evidence>
<keyword evidence="7 8" id="KW-0472">Membrane</keyword>
<dbReference type="SUPFAM" id="SSF54523">
    <property type="entry name" value="Pili subunits"/>
    <property type="match status" value="2"/>
</dbReference>
<evidence type="ECO:0000256" key="1">
    <source>
        <dbReference type="ARBA" id="ARBA00004377"/>
    </source>
</evidence>
<keyword evidence="5 8" id="KW-0812">Transmembrane</keyword>
<name>A0A3A3G4J5_9BURK</name>
<evidence type="ECO:0000256" key="7">
    <source>
        <dbReference type="ARBA" id="ARBA00023136"/>
    </source>
</evidence>
<proteinExistence type="predicted"/>
<feature type="transmembrane region" description="Helical" evidence="8">
    <location>
        <begin position="20"/>
        <end position="40"/>
    </location>
</feature>
<dbReference type="InterPro" id="IPR045584">
    <property type="entry name" value="Pilin-like"/>
</dbReference>
<keyword evidence="6 8" id="KW-1133">Transmembrane helix</keyword>
<evidence type="ECO:0000256" key="4">
    <source>
        <dbReference type="ARBA" id="ARBA00022519"/>
    </source>
</evidence>
<comment type="subcellular location">
    <subcellularLocation>
        <location evidence="1">Cell inner membrane</location>
        <topology evidence="1">Single-pass membrane protein</topology>
    </subcellularLocation>
</comment>
<protein>
    <submittedName>
        <fullName evidence="9">Prepilin-type N-terminal cleavage/methylation domain-containing protein</fullName>
    </submittedName>
</protein>
<reference evidence="10" key="1">
    <citation type="submission" date="2018-09" db="EMBL/GenBank/DDBJ databases">
        <authorList>
            <person name="Zhu H."/>
        </authorList>
    </citation>
    <scope>NUCLEOTIDE SEQUENCE [LARGE SCALE GENOMIC DNA]</scope>
    <source>
        <strain evidence="10">K1S02-23</strain>
    </source>
</reference>
<dbReference type="GO" id="GO:0005886">
    <property type="term" value="C:plasma membrane"/>
    <property type="evidence" value="ECO:0007669"/>
    <property type="project" value="UniProtKB-SubCell"/>
</dbReference>
<evidence type="ECO:0000256" key="6">
    <source>
        <dbReference type="ARBA" id="ARBA00022989"/>
    </source>
</evidence>
<dbReference type="AlphaFoldDB" id="A0A3A3G4J5"/>
<dbReference type="EMBL" id="QYUQ01000002">
    <property type="protein sequence ID" value="RJG03407.1"/>
    <property type="molecule type" value="Genomic_DNA"/>
</dbReference>
<dbReference type="NCBIfam" id="TIGR02532">
    <property type="entry name" value="IV_pilin_GFxxxE"/>
    <property type="match status" value="1"/>
</dbReference>
<gene>
    <name evidence="9" type="ORF">D3878_18895</name>
</gene>
<evidence type="ECO:0000256" key="8">
    <source>
        <dbReference type="SAM" id="Phobius"/>
    </source>
</evidence>
<dbReference type="InterPro" id="IPR051621">
    <property type="entry name" value="T2SS_protein_J"/>
</dbReference>
<keyword evidence="4" id="KW-0997">Cell inner membrane</keyword>